<keyword evidence="3" id="KW-1185">Reference proteome</keyword>
<comment type="caution">
    <text evidence="2">The sequence shown here is derived from an EMBL/GenBank/DDBJ whole genome shotgun (WGS) entry which is preliminary data.</text>
</comment>
<organism evidence="2 3">
    <name type="scientific">Pseudaquabacterium terrae</name>
    <dbReference type="NCBI Taxonomy" id="2732868"/>
    <lineage>
        <taxon>Bacteria</taxon>
        <taxon>Pseudomonadati</taxon>
        <taxon>Pseudomonadota</taxon>
        <taxon>Betaproteobacteria</taxon>
        <taxon>Burkholderiales</taxon>
        <taxon>Sphaerotilaceae</taxon>
        <taxon>Pseudaquabacterium</taxon>
    </lineage>
</organism>
<dbReference type="InterPro" id="IPR014922">
    <property type="entry name" value="YdhG-like"/>
</dbReference>
<reference evidence="2 3" key="1">
    <citation type="submission" date="2020-05" db="EMBL/GenBank/DDBJ databases">
        <title>Aquincola sp. isolate from soil.</title>
        <authorList>
            <person name="Han J."/>
            <person name="Kim D.-U."/>
        </authorList>
    </citation>
    <scope>NUCLEOTIDE SEQUENCE [LARGE SCALE GENOMIC DNA]</scope>
    <source>
        <strain evidence="2 3">S2</strain>
    </source>
</reference>
<dbReference type="EMBL" id="JABRWJ010000003">
    <property type="protein sequence ID" value="NRF67329.1"/>
    <property type="molecule type" value="Genomic_DNA"/>
</dbReference>
<evidence type="ECO:0000313" key="3">
    <source>
        <dbReference type="Proteomes" id="UP000737171"/>
    </source>
</evidence>
<sequence length="158" mass="17528">MSSRARTVLPMSNERTAAPQQNASVTAFLERLDHPSKPEILAIRKIILGAHPDIGESIKWNAPSFRTSEFFATFQLRAKGCVQLIFHFGAKAKDLPPEALYVPDPTHLLHWLAKDRASVEFRDMKDISAKRTALKGVVREWIKHVSPDAGGADVEGST</sequence>
<protein>
    <submittedName>
        <fullName evidence="2">DUF1801 domain-containing protein</fullName>
    </submittedName>
</protein>
<dbReference type="Pfam" id="PF08818">
    <property type="entry name" value="DUF1801"/>
    <property type="match status" value="1"/>
</dbReference>
<evidence type="ECO:0000259" key="1">
    <source>
        <dbReference type="Pfam" id="PF08818"/>
    </source>
</evidence>
<dbReference type="SUPFAM" id="SSF159888">
    <property type="entry name" value="YdhG-like"/>
    <property type="match status" value="1"/>
</dbReference>
<dbReference type="Gene3D" id="3.90.1150.200">
    <property type="match status" value="1"/>
</dbReference>
<gene>
    <name evidence="2" type="ORF">HLB44_10065</name>
</gene>
<dbReference type="Proteomes" id="UP000737171">
    <property type="component" value="Unassembled WGS sequence"/>
</dbReference>
<proteinExistence type="predicted"/>
<accession>A0ABX2EFE3</accession>
<evidence type="ECO:0000313" key="2">
    <source>
        <dbReference type="EMBL" id="NRF67329.1"/>
    </source>
</evidence>
<name>A0ABX2EFE3_9BURK</name>
<feature type="domain" description="YdhG-like" evidence="1">
    <location>
        <begin position="37"/>
        <end position="142"/>
    </location>
</feature>